<evidence type="ECO:0000256" key="1">
    <source>
        <dbReference type="SAM" id="Phobius"/>
    </source>
</evidence>
<evidence type="ECO:0000313" key="3">
    <source>
        <dbReference type="Proteomes" id="UP001285521"/>
    </source>
</evidence>
<feature type="transmembrane region" description="Helical" evidence="1">
    <location>
        <begin position="71"/>
        <end position="91"/>
    </location>
</feature>
<feature type="transmembrane region" description="Helical" evidence="1">
    <location>
        <begin position="44"/>
        <end position="64"/>
    </location>
</feature>
<keyword evidence="1" id="KW-0812">Transmembrane</keyword>
<dbReference type="RefSeq" id="WP_319963581.1">
    <property type="nucleotide sequence ID" value="NZ_JAXAVW010000001.1"/>
</dbReference>
<comment type="caution">
    <text evidence="2">The sequence shown here is derived from an EMBL/GenBank/DDBJ whole genome shotgun (WGS) entry which is preliminary data.</text>
</comment>
<keyword evidence="3" id="KW-1185">Reference proteome</keyword>
<dbReference type="Proteomes" id="UP001285521">
    <property type="component" value="Unassembled WGS sequence"/>
</dbReference>
<reference evidence="2 3" key="1">
    <citation type="submission" date="2023-11" db="EMBL/GenBank/DDBJ databases">
        <title>Lentzea sokolovensis, sp. nov., Lentzea kristufkii, sp. nov., and Lentzea miocenensis, sp. nov., rare actinobacteria from Sokolov Coal Basin, Miocene lacustrine sediment, Czech Republic.</title>
        <authorList>
            <person name="Lara A."/>
            <person name="Kotroba L."/>
            <person name="Nouioui I."/>
            <person name="Neumann-Schaal M."/>
            <person name="Mast Y."/>
            <person name="Chronakova A."/>
        </authorList>
    </citation>
    <scope>NUCLEOTIDE SEQUENCE [LARGE SCALE GENOMIC DNA]</scope>
    <source>
        <strain evidence="2 3">BCCO 10_0856</strain>
    </source>
</reference>
<feature type="transmembrane region" description="Helical" evidence="1">
    <location>
        <begin position="103"/>
        <end position="120"/>
    </location>
</feature>
<evidence type="ECO:0000313" key="2">
    <source>
        <dbReference type="EMBL" id="MDX8028573.1"/>
    </source>
</evidence>
<accession>A0ABU4SRT6</accession>
<keyword evidence="1" id="KW-0472">Membrane</keyword>
<dbReference type="Pfam" id="PF14248">
    <property type="entry name" value="DUF4345"/>
    <property type="match status" value="1"/>
</dbReference>
<keyword evidence="1" id="KW-1133">Transmembrane helix</keyword>
<name>A0ABU4SRT6_9PSEU</name>
<protein>
    <submittedName>
        <fullName evidence="2">DUF4345 domain-containing protein</fullName>
    </submittedName>
</protein>
<sequence length="121" mass="12377">MTTAVIVIAGVFFLGMGVYALVAPAALVRPFRIVAGTPESRSEIRAVYGGFGVAIAAVLAAAALDVGGIRTGAVITVGAALAGMALGRVLSRLADAATPFYPVWFYFWVEVVTAALLFSVA</sequence>
<gene>
    <name evidence="2" type="ORF">SK803_00050</name>
</gene>
<dbReference type="InterPro" id="IPR025597">
    <property type="entry name" value="DUF4345"/>
</dbReference>
<proteinExistence type="predicted"/>
<organism evidence="2 3">
    <name type="scientific">Lentzea miocenica</name>
    <dbReference type="NCBI Taxonomy" id="3095431"/>
    <lineage>
        <taxon>Bacteria</taxon>
        <taxon>Bacillati</taxon>
        <taxon>Actinomycetota</taxon>
        <taxon>Actinomycetes</taxon>
        <taxon>Pseudonocardiales</taxon>
        <taxon>Pseudonocardiaceae</taxon>
        <taxon>Lentzea</taxon>
    </lineage>
</organism>
<dbReference type="EMBL" id="JAXAVW010000001">
    <property type="protein sequence ID" value="MDX8028573.1"/>
    <property type="molecule type" value="Genomic_DNA"/>
</dbReference>